<dbReference type="AlphaFoldDB" id="A0A1Y2HPF2"/>
<gene>
    <name evidence="1" type="ORF">BCR44DRAFT_294839</name>
</gene>
<name>A0A1Y2HPF2_9FUNG</name>
<reference evidence="1 2" key="1">
    <citation type="submission" date="2016-07" db="EMBL/GenBank/DDBJ databases">
        <title>Pervasive Adenine N6-methylation of Active Genes in Fungi.</title>
        <authorList>
            <consortium name="DOE Joint Genome Institute"/>
            <person name="Mondo S.J."/>
            <person name="Dannebaum R.O."/>
            <person name="Kuo R.C."/>
            <person name="Labutti K."/>
            <person name="Haridas S."/>
            <person name="Kuo A."/>
            <person name="Salamov A."/>
            <person name="Ahrendt S.R."/>
            <person name="Lipzen A."/>
            <person name="Sullivan W."/>
            <person name="Andreopoulos W.B."/>
            <person name="Clum A."/>
            <person name="Lindquist E."/>
            <person name="Daum C."/>
            <person name="Ramamoorthy G.K."/>
            <person name="Gryganskyi A."/>
            <person name="Culley D."/>
            <person name="Magnuson J.K."/>
            <person name="James T.Y."/>
            <person name="O'Malley M.A."/>
            <person name="Stajich J.E."/>
            <person name="Spatafora J.W."/>
            <person name="Visel A."/>
            <person name="Grigoriev I.V."/>
        </authorList>
    </citation>
    <scope>NUCLEOTIDE SEQUENCE [LARGE SCALE GENOMIC DNA]</scope>
    <source>
        <strain evidence="1 2">PL171</strain>
    </source>
</reference>
<organism evidence="1 2">
    <name type="scientific">Catenaria anguillulae PL171</name>
    <dbReference type="NCBI Taxonomy" id="765915"/>
    <lineage>
        <taxon>Eukaryota</taxon>
        <taxon>Fungi</taxon>
        <taxon>Fungi incertae sedis</taxon>
        <taxon>Blastocladiomycota</taxon>
        <taxon>Blastocladiomycetes</taxon>
        <taxon>Blastocladiales</taxon>
        <taxon>Catenariaceae</taxon>
        <taxon>Catenaria</taxon>
    </lineage>
</organism>
<proteinExistence type="predicted"/>
<comment type="caution">
    <text evidence="1">The sequence shown here is derived from an EMBL/GenBank/DDBJ whole genome shotgun (WGS) entry which is preliminary data.</text>
</comment>
<evidence type="ECO:0000313" key="2">
    <source>
        <dbReference type="Proteomes" id="UP000193411"/>
    </source>
</evidence>
<dbReference type="EMBL" id="MCFL01000017">
    <property type="protein sequence ID" value="ORZ36487.1"/>
    <property type="molecule type" value="Genomic_DNA"/>
</dbReference>
<sequence>MPRALFGRRTECPSCHPYVVAPMTASNELTMLSTHQISLRAFLRRSPTSTSIDPAALVNLASHSLAPAHALALESRCHATHQPNLMLTFARQQ</sequence>
<protein>
    <submittedName>
        <fullName evidence="1">Uncharacterized protein</fullName>
    </submittedName>
</protein>
<accession>A0A1Y2HPF2</accession>
<dbReference type="Proteomes" id="UP000193411">
    <property type="component" value="Unassembled WGS sequence"/>
</dbReference>
<keyword evidence="2" id="KW-1185">Reference proteome</keyword>
<evidence type="ECO:0000313" key="1">
    <source>
        <dbReference type="EMBL" id="ORZ36487.1"/>
    </source>
</evidence>